<name>A0AAV5CG70_ELECO</name>
<gene>
    <name evidence="2" type="primary">ga14211</name>
    <name evidence="2" type="ORF">PR202_ga14211</name>
</gene>
<organism evidence="2 3">
    <name type="scientific">Eleusine coracana subsp. coracana</name>
    <dbReference type="NCBI Taxonomy" id="191504"/>
    <lineage>
        <taxon>Eukaryota</taxon>
        <taxon>Viridiplantae</taxon>
        <taxon>Streptophyta</taxon>
        <taxon>Embryophyta</taxon>
        <taxon>Tracheophyta</taxon>
        <taxon>Spermatophyta</taxon>
        <taxon>Magnoliopsida</taxon>
        <taxon>Liliopsida</taxon>
        <taxon>Poales</taxon>
        <taxon>Poaceae</taxon>
        <taxon>PACMAD clade</taxon>
        <taxon>Chloridoideae</taxon>
        <taxon>Cynodonteae</taxon>
        <taxon>Eleusininae</taxon>
        <taxon>Eleusine</taxon>
    </lineage>
</organism>
<accession>A0AAV5CG70</accession>
<dbReference type="InterPro" id="IPR005174">
    <property type="entry name" value="KIB1-4_b-propeller"/>
</dbReference>
<evidence type="ECO:0000313" key="3">
    <source>
        <dbReference type="Proteomes" id="UP001054889"/>
    </source>
</evidence>
<proteinExistence type="predicted"/>
<keyword evidence="3" id="KW-1185">Reference proteome</keyword>
<dbReference type="PANTHER" id="PTHR33110">
    <property type="entry name" value="F-BOX/KELCH-REPEAT PROTEIN-RELATED"/>
    <property type="match status" value="1"/>
</dbReference>
<evidence type="ECO:0000313" key="2">
    <source>
        <dbReference type="EMBL" id="GJM97293.1"/>
    </source>
</evidence>
<dbReference type="Pfam" id="PF03478">
    <property type="entry name" value="Beta-prop_KIB1-4"/>
    <property type="match status" value="1"/>
</dbReference>
<protein>
    <recommendedName>
        <fullName evidence="1">KIB1-4 beta-propeller domain-containing protein</fullName>
    </recommendedName>
</protein>
<dbReference type="Proteomes" id="UP001054889">
    <property type="component" value="Unassembled WGS sequence"/>
</dbReference>
<feature type="domain" description="KIB1-4 beta-propeller" evidence="1">
    <location>
        <begin position="11"/>
        <end position="150"/>
    </location>
</feature>
<dbReference type="PANTHER" id="PTHR33110:SF71">
    <property type="entry name" value="F-BOX_KELCH-REPEAT PROTEIN"/>
    <property type="match status" value="1"/>
</dbReference>
<dbReference type="EMBL" id="BQKI01000006">
    <property type="protein sequence ID" value="GJM97293.1"/>
    <property type="molecule type" value="Genomic_DNA"/>
</dbReference>
<reference evidence="2" key="1">
    <citation type="journal article" date="2018" name="DNA Res.">
        <title>Multiple hybrid de novo genome assembly of finger millet, an orphan allotetraploid crop.</title>
        <authorList>
            <person name="Hatakeyama M."/>
            <person name="Aluri S."/>
            <person name="Balachadran M.T."/>
            <person name="Sivarajan S.R."/>
            <person name="Patrignani A."/>
            <person name="Gruter S."/>
            <person name="Poveda L."/>
            <person name="Shimizu-Inatsugi R."/>
            <person name="Baeten J."/>
            <person name="Francoijs K.J."/>
            <person name="Nataraja K.N."/>
            <person name="Reddy Y.A.N."/>
            <person name="Phadnis S."/>
            <person name="Ravikumar R.L."/>
            <person name="Schlapbach R."/>
            <person name="Sreeman S.M."/>
            <person name="Shimizu K.K."/>
        </authorList>
    </citation>
    <scope>NUCLEOTIDE SEQUENCE</scope>
</reference>
<dbReference type="AlphaFoldDB" id="A0AAV5CG70"/>
<evidence type="ECO:0000259" key="1">
    <source>
        <dbReference type="Pfam" id="PF03478"/>
    </source>
</evidence>
<sequence>MAMGFKEAEQHGGFKDVALWRGDLCALCHDGAVFVFRGNLGLRTVSVSQLRDPERALGMSRGSRWQLYLVDLEGALMLVRKRYESVDDEQVEWDVEVKVLASPEKRSWERVTEIPSHALFVGSVVSEAVPVAAYATSRIREGCVYFARREVEAVVPSAICEYSIEEDDMRYIPVAGGHNADVEPVWITPFM</sequence>
<reference evidence="2" key="2">
    <citation type="submission" date="2021-12" db="EMBL/GenBank/DDBJ databases">
        <title>Resequencing data analysis of finger millet.</title>
        <authorList>
            <person name="Hatakeyama M."/>
            <person name="Aluri S."/>
            <person name="Balachadran M.T."/>
            <person name="Sivarajan S.R."/>
            <person name="Poveda L."/>
            <person name="Shimizu-Inatsugi R."/>
            <person name="Schlapbach R."/>
            <person name="Sreeman S.M."/>
            <person name="Shimizu K.K."/>
        </authorList>
    </citation>
    <scope>NUCLEOTIDE SEQUENCE</scope>
</reference>
<comment type="caution">
    <text evidence="2">The sequence shown here is derived from an EMBL/GenBank/DDBJ whole genome shotgun (WGS) entry which is preliminary data.</text>
</comment>